<dbReference type="Proteomes" id="UP001165083">
    <property type="component" value="Unassembled WGS sequence"/>
</dbReference>
<keyword evidence="2" id="KW-1185">Reference proteome</keyword>
<evidence type="ECO:0000313" key="2">
    <source>
        <dbReference type="Proteomes" id="UP001165083"/>
    </source>
</evidence>
<evidence type="ECO:0000313" key="1">
    <source>
        <dbReference type="EMBL" id="GMF32953.1"/>
    </source>
</evidence>
<dbReference type="InterPro" id="IPR008701">
    <property type="entry name" value="NPP1"/>
</dbReference>
<dbReference type="OrthoDB" id="122633at2759"/>
<organism evidence="1 2">
    <name type="scientific">Phytophthora lilii</name>
    <dbReference type="NCBI Taxonomy" id="2077276"/>
    <lineage>
        <taxon>Eukaryota</taxon>
        <taxon>Sar</taxon>
        <taxon>Stramenopiles</taxon>
        <taxon>Oomycota</taxon>
        <taxon>Peronosporomycetes</taxon>
        <taxon>Peronosporales</taxon>
        <taxon>Peronosporaceae</taxon>
        <taxon>Phytophthora</taxon>
    </lineage>
</organism>
<dbReference type="AlphaFoldDB" id="A0A9W7CNK9"/>
<name>A0A9W7CNK9_9STRA</name>
<sequence length="91" mass="10497">MQTGLWASRRQGLSSMKATSMARFVDEGSAYGFWSFVSEFSESDGECQDLIMWEQMTDHVRASHVDSNFDDFRVPFNEANFNESLKKAWLL</sequence>
<reference evidence="1" key="1">
    <citation type="submission" date="2023-04" db="EMBL/GenBank/DDBJ databases">
        <title>Phytophthora lilii NBRC 32176.</title>
        <authorList>
            <person name="Ichikawa N."/>
            <person name="Sato H."/>
            <person name="Tonouchi N."/>
        </authorList>
    </citation>
    <scope>NUCLEOTIDE SEQUENCE</scope>
    <source>
        <strain evidence="1">NBRC 32176</strain>
    </source>
</reference>
<protein>
    <submittedName>
        <fullName evidence="1">Unnamed protein product</fullName>
    </submittedName>
</protein>
<comment type="caution">
    <text evidence="1">The sequence shown here is derived from an EMBL/GenBank/DDBJ whole genome shotgun (WGS) entry which is preliminary data.</text>
</comment>
<dbReference type="EMBL" id="BSXW01001027">
    <property type="protein sequence ID" value="GMF32953.1"/>
    <property type="molecule type" value="Genomic_DNA"/>
</dbReference>
<dbReference type="Pfam" id="PF05630">
    <property type="entry name" value="NPP1"/>
    <property type="match status" value="1"/>
</dbReference>
<accession>A0A9W7CNK9</accession>
<proteinExistence type="predicted"/>
<gene>
    <name evidence="1" type="ORF">Plil01_001407100</name>
</gene>